<dbReference type="PANTHER" id="PTHR31920">
    <property type="entry name" value="B3 DOMAIN-CONTAINING"/>
    <property type="match status" value="1"/>
</dbReference>
<accession>A0A843V4R0</accession>
<name>A0A843V4R0_COLES</name>
<dbReference type="Pfam" id="PF02362">
    <property type="entry name" value="B3"/>
    <property type="match status" value="2"/>
</dbReference>
<proteinExistence type="predicted"/>
<evidence type="ECO:0000256" key="3">
    <source>
        <dbReference type="ARBA" id="ARBA00023125"/>
    </source>
</evidence>
<feature type="compositionally biased region" description="Polar residues" evidence="6">
    <location>
        <begin position="647"/>
        <end position="665"/>
    </location>
</feature>
<dbReference type="EMBL" id="NMUH01001314">
    <property type="protein sequence ID" value="MQL91201.1"/>
    <property type="molecule type" value="Genomic_DNA"/>
</dbReference>
<evidence type="ECO:0000256" key="1">
    <source>
        <dbReference type="ARBA" id="ARBA00004123"/>
    </source>
</evidence>
<comment type="subcellular location">
    <subcellularLocation>
        <location evidence="1">Nucleus</location>
    </subcellularLocation>
</comment>
<evidence type="ECO:0000256" key="5">
    <source>
        <dbReference type="ARBA" id="ARBA00023242"/>
    </source>
</evidence>
<dbReference type="SMART" id="SM01019">
    <property type="entry name" value="B3"/>
    <property type="match status" value="2"/>
</dbReference>
<keyword evidence="5" id="KW-0539">Nucleus</keyword>
<dbReference type="OrthoDB" id="1666376at2759"/>
<dbReference type="Proteomes" id="UP000652761">
    <property type="component" value="Unassembled WGS sequence"/>
</dbReference>
<evidence type="ECO:0000256" key="6">
    <source>
        <dbReference type="SAM" id="MobiDB-lite"/>
    </source>
</evidence>
<dbReference type="GO" id="GO:0003677">
    <property type="term" value="F:DNA binding"/>
    <property type="evidence" value="ECO:0007669"/>
    <property type="project" value="UniProtKB-KW"/>
</dbReference>
<feature type="domain" description="TF-B3" evidence="7">
    <location>
        <begin position="29"/>
        <end position="122"/>
    </location>
</feature>
<dbReference type="GO" id="GO:0005634">
    <property type="term" value="C:nucleus"/>
    <property type="evidence" value="ECO:0007669"/>
    <property type="project" value="UniProtKB-SubCell"/>
</dbReference>
<protein>
    <recommendedName>
        <fullName evidence="7">TF-B3 domain-containing protein</fullName>
    </recommendedName>
</protein>
<feature type="region of interest" description="Disordered" evidence="6">
    <location>
        <begin position="632"/>
        <end position="676"/>
    </location>
</feature>
<evidence type="ECO:0000259" key="7">
    <source>
        <dbReference type="PROSITE" id="PS50863"/>
    </source>
</evidence>
<dbReference type="SUPFAM" id="SSF101936">
    <property type="entry name" value="DNA-binding pseudobarrel domain"/>
    <property type="match status" value="2"/>
</dbReference>
<keyword evidence="9" id="KW-1185">Reference proteome</keyword>
<dbReference type="InterPro" id="IPR015300">
    <property type="entry name" value="DNA-bd_pseudobarrel_sf"/>
</dbReference>
<keyword evidence="4" id="KW-0804">Transcription</keyword>
<evidence type="ECO:0000313" key="8">
    <source>
        <dbReference type="EMBL" id="MQL91201.1"/>
    </source>
</evidence>
<evidence type="ECO:0000256" key="4">
    <source>
        <dbReference type="ARBA" id="ARBA00023163"/>
    </source>
</evidence>
<organism evidence="8 9">
    <name type="scientific">Colocasia esculenta</name>
    <name type="common">Wild taro</name>
    <name type="synonym">Arum esculentum</name>
    <dbReference type="NCBI Taxonomy" id="4460"/>
    <lineage>
        <taxon>Eukaryota</taxon>
        <taxon>Viridiplantae</taxon>
        <taxon>Streptophyta</taxon>
        <taxon>Embryophyta</taxon>
        <taxon>Tracheophyta</taxon>
        <taxon>Spermatophyta</taxon>
        <taxon>Magnoliopsida</taxon>
        <taxon>Liliopsida</taxon>
        <taxon>Araceae</taxon>
        <taxon>Aroideae</taxon>
        <taxon>Colocasieae</taxon>
        <taxon>Colocasia</taxon>
    </lineage>
</organism>
<evidence type="ECO:0000256" key="2">
    <source>
        <dbReference type="ARBA" id="ARBA00023015"/>
    </source>
</evidence>
<dbReference type="PANTHER" id="PTHR31920:SF122">
    <property type="entry name" value="B3 DOMAIN-CONTAINING PROTEIN REM23"/>
    <property type="match status" value="1"/>
</dbReference>
<sequence>MGGSDRHWACAECARKCSKVHGRRSPPSQISFFKIMLGQFKESLIVPPKFARLLRGLVGQKFYLENADGNRWEIKLLKIDNCLAFQEGWNEFVSYHSIQLGEIVIFKYINPCSFCVQIFGVSGCERSHFCDNTDGVTRKRCSIGCSSFHKDGGKNEICKFGSCIQNKVSSKKMKPIRNTPSEYFPSTHLHCKTDGDFQKRKTSATECFGLHKDGRTTDRDSAKKRKAMVAIPCETLSTSRSAEGALEEFNMQQISSSLIMAENSKFQTATTSGYSEVACIVVSEDKRKGPEESQMGLLDTCGDVNVRPVNNASENREKGRQMAPTDMSANVDVNQVDHPELPCKLSKTDSQKDEEMIAILPSELTSIGVTTENTDKSVITEEKSFYSTTSKLSQVSCGEKCQGNKNEPPATEGVVNITSSLTEMGISLTNCLDIAPISSEMSLNKGVGFKSLAIELPISGLSDEKIMSEEEKSAAAKDDILDKASTAKNFISSQNFPSLKCFGDIGENLSAYDAATCRILVDELGTCYIVQNSISNPVSNSTSADIFNNDIADAKCNNALALIVKEVSFQSVIVSKDLCSAPVFGSRGVESPKRTVMTSTTDNGYPTQNCHLDSMGGNALAISEENDAFSVQDVAEQSSRIPKGQEASDTMNRSSDGVKQDSASQENKRLPCPGEPDLKAVKAEIMDPDGLSSSCSSFSLVVKTLSWHELSESLPPSRGRFRHERKVMLLRDPAMRVWPVLYQESLMFTGFLGGWEAFVAANSVREGDTCYFEIACHTEPLLQVRISRAQISN</sequence>
<dbReference type="Gene3D" id="2.40.330.10">
    <property type="entry name" value="DNA-binding pseudobarrel domain"/>
    <property type="match status" value="2"/>
</dbReference>
<dbReference type="CDD" id="cd10017">
    <property type="entry name" value="B3_DNA"/>
    <property type="match status" value="2"/>
</dbReference>
<dbReference type="InterPro" id="IPR003340">
    <property type="entry name" value="B3_DNA-bd"/>
</dbReference>
<comment type="caution">
    <text evidence="8">The sequence shown here is derived from an EMBL/GenBank/DDBJ whole genome shotgun (WGS) entry which is preliminary data.</text>
</comment>
<reference evidence="8" key="1">
    <citation type="submission" date="2017-07" db="EMBL/GenBank/DDBJ databases">
        <title>Taro Niue Genome Assembly and Annotation.</title>
        <authorList>
            <person name="Atibalentja N."/>
            <person name="Keating K."/>
            <person name="Fields C.J."/>
        </authorList>
    </citation>
    <scope>NUCLEOTIDE SEQUENCE</scope>
    <source>
        <strain evidence="8">Niue_2</strain>
        <tissue evidence="8">Leaf</tissue>
    </source>
</reference>
<feature type="domain" description="TF-B3" evidence="7">
    <location>
        <begin position="728"/>
        <end position="790"/>
    </location>
</feature>
<keyword evidence="3" id="KW-0238">DNA-binding</keyword>
<evidence type="ECO:0000313" key="9">
    <source>
        <dbReference type="Proteomes" id="UP000652761"/>
    </source>
</evidence>
<gene>
    <name evidence="8" type="ORF">Taro_023808</name>
</gene>
<dbReference type="AlphaFoldDB" id="A0A843V4R0"/>
<dbReference type="InterPro" id="IPR050655">
    <property type="entry name" value="Plant_B3_domain"/>
</dbReference>
<keyword evidence="2" id="KW-0805">Transcription regulation</keyword>
<dbReference type="PROSITE" id="PS50863">
    <property type="entry name" value="B3"/>
    <property type="match status" value="2"/>
</dbReference>